<feature type="transmembrane region" description="Helical" evidence="2">
    <location>
        <begin position="163"/>
        <end position="183"/>
    </location>
</feature>
<comment type="caution">
    <text evidence="3">The sequence shown here is derived from an EMBL/GenBank/DDBJ whole genome shotgun (WGS) entry which is preliminary data.</text>
</comment>
<proteinExistence type="predicted"/>
<sequence>MVPEFFRDKSNKENDQKLSYEQEEYCNNQYQQQKKQHSSLITPMMEEEIMASARATMDSNTLSRALSSLIDKNSDSNGNIEIEKKYQQREGSLRDLVLRTNRNDSTGNGSSSDSISGMDRGKRKNDNSWGTHQIAIASGATIFLLSPLVIPIIHSLLPPIIPFPSSVSFTGAALLGTISYIVALGDPTDQTNLISGKTGGGVLGDGVEVGGAVSRIVGRTALQSAQASAPRLKAAARAIVDYDSTVATIEDLTRSQTQLSQTVFKLETENEKLRKEVAVWQAVEDIAGMYKLEELKEIARHRGLKGYSSDGKNALLRRLVKEGVLTLDITPYL</sequence>
<keyword evidence="2" id="KW-1133">Transmembrane helix</keyword>
<organism evidence="3 4">
    <name type="scientific">Stephanodiscus triporus</name>
    <dbReference type="NCBI Taxonomy" id="2934178"/>
    <lineage>
        <taxon>Eukaryota</taxon>
        <taxon>Sar</taxon>
        <taxon>Stramenopiles</taxon>
        <taxon>Ochrophyta</taxon>
        <taxon>Bacillariophyta</taxon>
        <taxon>Coscinodiscophyceae</taxon>
        <taxon>Thalassiosirophycidae</taxon>
        <taxon>Stephanodiscales</taxon>
        <taxon>Stephanodiscaceae</taxon>
        <taxon>Stephanodiscus</taxon>
    </lineage>
</organism>
<feature type="transmembrane region" description="Helical" evidence="2">
    <location>
        <begin position="134"/>
        <end position="157"/>
    </location>
</feature>
<dbReference type="AlphaFoldDB" id="A0ABD3QN79"/>
<reference evidence="3 4" key="1">
    <citation type="submission" date="2024-10" db="EMBL/GenBank/DDBJ databases">
        <title>Updated reference genomes for cyclostephanoid diatoms.</title>
        <authorList>
            <person name="Roberts W.R."/>
            <person name="Alverson A.J."/>
        </authorList>
    </citation>
    <scope>NUCLEOTIDE SEQUENCE [LARGE SCALE GENOMIC DNA]</scope>
    <source>
        <strain evidence="3 4">AJA276-08</strain>
    </source>
</reference>
<dbReference type="EMBL" id="JALLAZ020000171">
    <property type="protein sequence ID" value="KAL3801894.1"/>
    <property type="molecule type" value="Genomic_DNA"/>
</dbReference>
<keyword evidence="2" id="KW-0812">Transmembrane</keyword>
<protein>
    <recommendedName>
        <fullName evidence="5">SAP domain-containing protein</fullName>
    </recommendedName>
</protein>
<evidence type="ECO:0000256" key="1">
    <source>
        <dbReference type="SAM" id="MobiDB-lite"/>
    </source>
</evidence>
<evidence type="ECO:0000313" key="4">
    <source>
        <dbReference type="Proteomes" id="UP001530315"/>
    </source>
</evidence>
<evidence type="ECO:0000256" key="2">
    <source>
        <dbReference type="SAM" id="Phobius"/>
    </source>
</evidence>
<dbReference type="Proteomes" id="UP001530315">
    <property type="component" value="Unassembled WGS sequence"/>
</dbReference>
<accession>A0ABD3QN79</accession>
<evidence type="ECO:0008006" key="5">
    <source>
        <dbReference type="Google" id="ProtNLM"/>
    </source>
</evidence>
<keyword evidence="4" id="KW-1185">Reference proteome</keyword>
<evidence type="ECO:0000313" key="3">
    <source>
        <dbReference type="EMBL" id="KAL3801894.1"/>
    </source>
</evidence>
<gene>
    <name evidence="3" type="ORF">ACHAW5_008680</name>
</gene>
<keyword evidence="2" id="KW-0472">Membrane</keyword>
<feature type="region of interest" description="Disordered" evidence="1">
    <location>
        <begin position="99"/>
        <end position="126"/>
    </location>
</feature>
<feature type="compositionally biased region" description="Low complexity" evidence="1">
    <location>
        <begin position="103"/>
        <end position="118"/>
    </location>
</feature>
<name>A0ABD3QN79_9STRA</name>